<gene>
    <name evidence="2" type="ORF">AQZ59_01601</name>
    <name evidence="3" type="ORF">QP858_09090</name>
</gene>
<evidence type="ECO:0000313" key="3">
    <source>
        <dbReference type="EMBL" id="MDK8602611.1"/>
    </source>
</evidence>
<sequence>MTDMDDAVSQAGKPVRRRGSRRVVMVSQVDAKRIAAGEFASVEEVLHASDAKQPAREQHPSGRKPASHKPRDPKGKAKQPAPWLSARDQEILNEVPPHFGKL</sequence>
<dbReference type="OrthoDB" id="3267482at2"/>
<dbReference type="PATRIC" id="fig|59561.3.peg.1595"/>
<feature type="region of interest" description="Disordered" evidence="1">
    <location>
        <begin position="1"/>
        <end position="22"/>
    </location>
</feature>
<accession>A0A0W1KHQ6</accession>
<dbReference type="AlphaFoldDB" id="A0A0W1KHQ6"/>
<evidence type="ECO:0000256" key="1">
    <source>
        <dbReference type="SAM" id="MobiDB-lite"/>
    </source>
</evidence>
<proteinExistence type="predicted"/>
<evidence type="ECO:0000313" key="2">
    <source>
        <dbReference type="EMBL" id="KTF03474.1"/>
    </source>
</evidence>
<dbReference type="Proteomes" id="UP000054404">
    <property type="component" value="Unassembled WGS sequence"/>
</dbReference>
<feature type="compositionally biased region" description="Basic and acidic residues" evidence="1">
    <location>
        <begin position="45"/>
        <end position="60"/>
    </location>
</feature>
<dbReference type="RefSeq" id="WP_148132144.1">
    <property type="nucleotide sequence ID" value="NZ_CP127099.1"/>
</dbReference>
<dbReference type="STRING" id="59561.AQZ59_01601"/>
<dbReference type="EMBL" id="JASPDQ010000027">
    <property type="protein sequence ID" value="MDK8602611.1"/>
    <property type="molecule type" value="Genomic_DNA"/>
</dbReference>
<keyword evidence="4" id="KW-1185">Reference proteome</keyword>
<name>A0A0W1KHQ6_9ACTO</name>
<protein>
    <submittedName>
        <fullName evidence="2">Uncharacterized protein</fullName>
    </submittedName>
</protein>
<dbReference type="EMBL" id="LNIZ01000009">
    <property type="protein sequence ID" value="KTF03474.1"/>
    <property type="molecule type" value="Genomic_DNA"/>
</dbReference>
<reference evidence="3" key="2">
    <citation type="submission" date="2023-05" db="EMBL/GenBank/DDBJ databases">
        <title>Genomic Catalog of Human Bladder Bacteria.</title>
        <authorList>
            <person name="Du J."/>
        </authorList>
    </citation>
    <scope>NUCLEOTIDE SEQUENCE</scope>
    <source>
        <strain evidence="3">UMB1304A</strain>
    </source>
</reference>
<organism evidence="2 4">
    <name type="scientific">Trueperella bernardiae</name>
    <dbReference type="NCBI Taxonomy" id="59561"/>
    <lineage>
        <taxon>Bacteria</taxon>
        <taxon>Bacillati</taxon>
        <taxon>Actinomycetota</taxon>
        <taxon>Actinomycetes</taxon>
        <taxon>Actinomycetales</taxon>
        <taxon>Actinomycetaceae</taxon>
        <taxon>Trueperella</taxon>
    </lineage>
</organism>
<feature type="region of interest" description="Disordered" evidence="1">
    <location>
        <begin position="45"/>
        <end position="102"/>
    </location>
</feature>
<evidence type="ECO:0000313" key="4">
    <source>
        <dbReference type="Proteomes" id="UP000054404"/>
    </source>
</evidence>
<comment type="caution">
    <text evidence="2">The sequence shown here is derived from an EMBL/GenBank/DDBJ whole genome shotgun (WGS) entry which is preliminary data.</text>
</comment>
<dbReference type="Proteomes" id="UP001225576">
    <property type="component" value="Unassembled WGS sequence"/>
</dbReference>
<reference evidence="2 4" key="1">
    <citation type="submission" date="2015-11" db="EMBL/GenBank/DDBJ databases">
        <title>Draft Genome Sequence of the Type Strain Trueperella bernardiae LCDC 89-0504T, Isolated from Blood Culture.</title>
        <authorList>
            <person name="Bernier A.-M."/>
            <person name="Bernard K."/>
        </authorList>
    </citation>
    <scope>NUCLEOTIDE SEQUENCE [LARGE SCALE GENOMIC DNA]</scope>
    <source>
        <strain evidence="2 4">LCDC 89-0504</strain>
    </source>
</reference>